<organism evidence="2 3">
    <name type="scientific">Profundibacter amoris</name>
    <dbReference type="NCBI Taxonomy" id="2171755"/>
    <lineage>
        <taxon>Bacteria</taxon>
        <taxon>Pseudomonadati</taxon>
        <taxon>Pseudomonadota</taxon>
        <taxon>Alphaproteobacteria</taxon>
        <taxon>Rhodobacterales</taxon>
        <taxon>Paracoccaceae</taxon>
        <taxon>Profundibacter</taxon>
    </lineage>
</organism>
<protein>
    <submittedName>
        <fullName evidence="2">Uncharacterized protein</fullName>
    </submittedName>
</protein>
<sequence length="197" mass="21037">MKHFAIIGLVALLPNLAAAQETHTGMNHEAMMNGTGMVQGETMATGLQMNPATEAGQSAFAAVEEIVLALDADPDTDWSKVNIPALREHLVDMELVFTDAEVQTTEVENGFQFAVTGAGKTIGSIQRMAIAHAGVMNGTGDWTFSPEKTETGVVLTVTSTADDMDKLRALGFFGIMAMGMHHQNHHWMMATGVNPHG</sequence>
<dbReference type="KEGG" id="pamo:BAR1_15885"/>
<feature type="signal peptide" evidence="1">
    <location>
        <begin position="1"/>
        <end position="19"/>
    </location>
</feature>
<evidence type="ECO:0000313" key="2">
    <source>
        <dbReference type="EMBL" id="AXX99282.1"/>
    </source>
</evidence>
<dbReference type="AlphaFoldDB" id="A0A347UKA4"/>
<dbReference type="Proteomes" id="UP000261704">
    <property type="component" value="Chromosome"/>
</dbReference>
<keyword evidence="3" id="KW-1185">Reference proteome</keyword>
<feature type="chain" id="PRO_5017021638" evidence="1">
    <location>
        <begin position="20"/>
        <end position="197"/>
    </location>
</feature>
<accession>A0A347UKA4</accession>
<evidence type="ECO:0000256" key="1">
    <source>
        <dbReference type="SAM" id="SignalP"/>
    </source>
</evidence>
<dbReference type="EMBL" id="CP032125">
    <property type="protein sequence ID" value="AXX99282.1"/>
    <property type="molecule type" value="Genomic_DNA"/>
</dbReference>
<gene>
    <name evidence="2" type="ORF">BAR1_15885</name>
</gene>
<keyword evidence="1" id="KW-0732">Signal</keyword>
<reference evidence="2 3" key="1">
    <citation type="submission" date="2018-09" db="EMBL/GenBank/DDBJ databases">
        <title>Profundibacter amoris BAR1 gen. nov., sp. nov., a new member of the Roseobacter clade isolated at Lokis Castle Vent Field on the Arctic Mid-Oceanic Ridge.</title>
        <authorList>
            <person name="Le Moine Bauer S."/>
            <person name="Sjoeberg A.G."/>
            <person name="L'Haridon S."/>
            <person name="Stokke R."/>
            <person name="Roalkvam I."/>
            <person name="Steen I.H."/>
            <person name="Dahle H."/>
        </authorList>
    </citation>
    <scope>NUCLEOTIDE SEQUENCE [LARGE SCALE GENOMIC DNA]</scope>
    <source>
        <strain evidence="2 3">BAR1</strain>
    </source>
</reference>
<proteinExistence type="predicted"/>
<evidence type="ECO:0000313" key="3">
    <source>
        <dbReference type="Proteomes" id="UP000261704"/>
    </source>
</evidence>
<dbReference type="OrthoDB" id="1524152at2"/>
<name>A0A347UKA4_9RHOB</name>
<dbReference type="RefSeq" id="WP_118943934.1">
    <property type="nucleotide sequence ID" value="NZ_CP032125.1"/>
</dbReference>